<dbReference type="Pfam" id="PF03221">
    <property type="entry name" value="HTH_Tnp_Tc5"/>
    <property type="match status" value="1"/>
</dbReference>
<keyword evidence="2" id="KW-0547">Nucleotide-binding</keyword>
<comment type="cofactor">
    <cofactor evidence="2">
        <name>Mg(2+)</name>
        <dbReference type="ChEBI" id="CHEBI:18420"/>
    </cofactor>
</comment>
<keyword evidence="2" id="KW-0347">Helicase</keyword>
<comment type="similarity">
    <text evidence="2">Belongs to the helicase family.</text>
</comment>
<dbReference type="InterPro" id="IPR025476">
    <property type="entry name" value="Helitron_helicase-like"/>
</dbReference>
<dbReference type="GO" id="GO:0005524">
    <property type="term" value="F:ATP binding"/>
    <property type="evidence" value="ECO:0007669"/>
    <property type="project" value="UniProtKB-KW"/>
</dbReference>
<sequence length="1348" mass="156607">MATAISREQETQEQREHREEQDRMATAISREQESQQQREHRQEQDRMATAISREQETKEQREHRQEQDRMGTAISREQETQEQREHRQEQDRMATAISREQESQQQRECRRDRNTRRNSVRRNQLTQDEHQTENRLRVSRRNSRVSNSIGLENTGFNYNRGIEYRNLGNVGALTEICTFCLAMKFKGETIGMCCSRGKVRLPVLDPPPEPLLTLLRNDTPSSRHFVDNIRRYNNVFQMTSFGTSGNFNPTGYMPTFKVLGQVYHRMGSLLPSEGEDFKFLQIYFIDNHEEQSNRRCLADSRLRGNIISSLQNMLQMCNTYISSFRSVLRSTADEDCKVIIHADRTPANEHNRRYNAPTSNQVGILIVGQHYDSRDIIINKRSTGLMRISETHRSYDALQYPLLFPRGEDGYNFKVMHFNPSTGLTTTKKTSCMEFYSYRLMIREQEFNILHRTGQLFNQFIVDMYAKIEAERLLYIRLNQRKLRAEEYIHLRDAIMNDGNVSNVGQMVILPSSFTGGPRYMHERTQDAMTYVRNYGTPDLFITFTCNPKWPEISDNIFVGQKVEYRQDIIARVFKQKVDKMIDLLCKGQIFGKTRCHMYTVEWQKRGLPHIHILVWLVTKIRPTEIDDCIRAELPNPNEDRELYEIIKRNMIHGPCGIYNRTSPCMQDGKCSKGYPKNLIINTQTGENGFPFYQRRGAAEGGYTATLHEGKENEITVDNRWIVPYNPLLSKIFDAHINVEFCNSIRSIKYVCKYINKGSDQAIFSIEQRDEPTFYQHGRYICSNEGAWRIFGYPIHERYPLVMHLGVHLENGQRIYFTEQNARNQVTNARNSTLMAFFELCRTDQFAKTIYYVDVPRYYTWDVAGKRFKRRIRGNPVNGHSGIVSADALGRVYTVHPNNFECYCVRLLLHTVRGPESFTDLRTVDGVLCETYREACFKLGLLEDDNHWNQTLTEAELADSPSRLRYLFTLMLAHCGLANPQQLWEGHRESMCEDILREKNRLSFDAEIFNIGLIMIDRLLISIVGKSVGEFGFIISDIHNINSFDEHYNLEELRTIVEEREQSLTTGQLEVYREINRVIQEENGSIIFIDAPGGTGKTYLLNLLLAKVRSENKLALAVASSGIAATLLDGGRTAHSTFNIPKPMPRKLNQSEKIRICKDIQSGHKDKMICERFNISKGMLYRLKKKREGILAQGFSTSEGTIGYDLNAQVYEIFRNLRSKGFPINGPTLKLIARKIAYRNSNHDFTASNGWLYRFKKQFEIKFRILHGESRSADKEGAENFRSTFNDLLENYGGENIFNCDETALFYKAVSKKSFVEKNESHSGHKIRKERMTLLLCCSFTEKNINRL</sequence>
<dbReference type="InterPro" id="IPR009057">
    <property type="entry name" value="Homeodomain-like_sf"/>
</dbReference>
<dbReference type="PANTHER" id="PTHR45786:SF74">
    <property type="entry name" value="ATP-DEPENDENT DNA HELICASE"/>
    <property type="match status" value="1"/>
</dbReference>
<feature type="compositionally biased region" description="Basic and acidic residues" evidence="3">
    <location>
        <begin position="99"/>
        <end position="112"/>
    </location>
</feature>
<keyword evidence="1" id="KW-0238">DNA-binding</keyword>
<reference evidence="6" key="1">
    <citation type="submission" date="2025-08" db="UniProtKB">
        <authorList>
            <consortium name="RefSeq"/>
        </authorList>
    </citation>
    <scope>IDENTIFICATION</scope>
</reference>
<evidence type="ECO:0000259" key="4">
    <source>
        <dbReference type="PROSITE" id="PS51253"/>
    </source>
</evidence>
<dbReference type="GO" id="GO:0006281">
    <property type="term" value="P:DNA repair"/>
    <property type="evidence" value="ECO:0007669"/>
    <property type="project" value="UniProtKB-KW"/>
</dbReference>
<dbReference type="GO" id="GO:0043139">
    <property type="term" value="F:5'-3' DNA helicase activity"/>
    <property type="evidence" value="ECO:0007669"/>
    <property type="project" value="UniProtKB-EC"/>
</dbReference>
<dbReference type="PANTHER" id="PTHR45786">
    <property type="entry name" value="DNA BINDING PROTEIN-LIKE"/>
    <property type="match status" value="1"/>
</dbReference>
<dbReference type="Gene3D" id="3.40.50.300">
    <property type="entry name" value="P-loop containing nucleotide triphosphate hydrolases"/>
    <property type="match status" value="1"/>
</dbReference>
<dbReference type="Pfam" id="PF14214">
    <property type="entry name" value="Helitron_like_N"/>
    <property type="match status" value="1"/>
</dbReference>
<comment type="catalytic activity">
    <reaction evidence="2">
        <text>ATP + H2O = ADP + phosphate + H(+)</text>
        <dbReference type="Rhea" id="RHEA:13065"/>
        <dbReference type="ChEBI" id="CHEBI:15377"/>
        <dbReference type="ChEBI" id="CHEBI:15378"/>
        <dbReference type="ChEBI" id="CHEBI:30616"/>
        <dbReference type="ChEBI" id="CHEBI:43474"/>
        <dbReference type="ChEBI" id="CHEBI:456216"/>
        <dbReference type="EC" id="5.6.2.3"/>
    </reaction>
</comment>
<keyword evidence="2" id="KW-0234">DNA repair</keyword>
<dbReference type="Proteomes" id="UP000515154">
    <property type="component" value="Unplaced"/>
</dbReference>
<dbReference type="RefSeq" id="XP_029657626.1">
    <property type="nucleotide sequence ID" value="XM_029801766.1"/>
</dbReference>
<feature type="compositionally biased region" description="Basic and acidic residues" evidence="3">
    <location>
        <begin position="7"/>
        <end position="23"/>
    </location>
</feature>
<dbReference type="SUPFAM" id="SSF46689">
    <property type="entry name" value="Homeodomain-like"/>
    <property type="match status" value="1"/>
</dbReference>
<dbReference type="GO" id="GO:0003677">
    <property type="term" value="F:DNA binding"/>
    <property type="evidence" value="ECO:0007669"/>
    <property type="project" value="UniProtKB-KW"/>
</dbReference>
<feature type="compositionally biased region" description="Basic and acidic residues" evidence="3">
    <location>
        <begin position="127"/>
        <end position="136"/>
    </location>
</feature>
<feature type="domain" description="HTH CENPB-type" evidence="4">
    <location>
        <begin position="1194"/>
        <end position="1265"/>
    </location>
</feature>
<dbReference type="Gene3D" id="1.10.10.60">
    <property type="entry name" value="Homeodomain-like"/>
    <property type="match status" value="1"/>
</dbReference>
<keyword evidence="2" id="KW-0067">ATP-binding</keyword>
<dbReference type="GO" id="GO:0016787">
    <property type="term" value="F:hydrolase activity"/>
    <property type="evidence" value="ECO:0007669"/>
    <property type="project" value="UniProtKB-KW"/>
</dbReference>
<evidence type="ECO:0000313" key="5">
    <source>
        <dbReference type="Proteomes" id="UP000515154"/>
    </source>
</evidence>
<accession>A0A6P7U9I7</accession>
<dbReference type="Pfam" id="PF05970">
    <property type="entry name" value="PIF1"/>
    <property type="match status" value="1"/>
</dbReference>
<keyword evidence="2" id="KW-0378">Hydrolase</keyword>
<evidence type="ECO:0000313" key="6">
    <source>
        <dbReference type="RefSeq" id="XP_029657626.1"/>
    </source>
</evidence>
<dbReference type="InterPro" id="IPR006600">
    <property type="entry name" value="HTH_CenpB_DNA-bd_dom"/>
</dbReference>
<evidence type="ECO:0000256" key="1">
    <source>
        <dbReference type="ARBA" id="ARBA00023125"/>
    </source>
</evidence>
<dbReference type="GO" id="GO:0006310">
    <property type="term" value="P:DNA recombination"/>
    <property type="evidence" value="ECO:0007669"/>
    <property type="project" value="UniProtKB-KW"/>
</dbReference>
<evidence type="ECO:0000256" key="2">
    <source>
        <dbReference type="RuleBase" id="RU363044"/>
    </source>
</evidence>
<organism evidence="5 6">
    <name type="scientific">Octopus sinensis</name>
    <name type="common">East Asian common octopus</name>
    <dbReference type="NCBI Taxonomy" id="2607531"/>
    <lineage>
        <taxon>Eukaryota</taxon>
        <taxon>Metazoa</taxon>
        <taxon>Spiralia</taxon>
        <taxon>Lophotrochozoa</taxon>
        <taxon>Mollusca</taxon>
        <taxon>Cephalopoda</taxon>
        <taxon>Coleoidea</taxon>
        <taxon>Octopodiformes</taxon>
        <taxon>Octopoda</taxon>
        <taxon>Incirrata</taxon>
        <taxon>Octopodidae</taxon>
        <taxon>Octopus</taxon>
    </lineage>
</organism>
<evidence type="ECO:0000256" key="3">
    <source>
        <dbReference type="SAM" id="MobiDB-lite"/>
    </source>
</evidence>
<name>A0A6P7U9I7_9MOLL</name>
<gene>
    <name evidence="6" type="primary">LOC115231847</name>
</gene>
<dbReference type="InterPro" id="IPR027417">
    <property type="entry name" value="P-loop_NTPase"/>
</dbReference>
<dbReference type="EC" id="5.6.2.3" evidence="2"/>
<keyword evidence="2" id="KW-0233">DNA recombination</keyword>
<protein>
    <recommendedName>
        <fullName evidence="2">ATP-dependent DNA helicase</fullName>
        <ecNumber evidence="2">5.6.2.3</ecNumber>
    </recommendedName>
</protein>
<feature type="compositionally biased region" description="Basic and acidic residues" evidence="3">
    <location>
        <begin position="30"/>
        <end position="46"/>
    </location>
</feature>
<feature type="compositionally biased region" description="Basic and acidic residues" evidence="3">
    <location>
        <begin position="76"/>
        <end position="92"/>
    </location>
</feature>
<dbReference type="SMART" id="SM00674">
    <property type="entry name" value="CENPB"/>
    <property type="match status" value="1"/>
</dbReference>
<dbReference type="GO" id="GO:0000723">
    <property type="term" value="P:telomere maintenance"/>
    <property type="evidence" value="ECO:0007669"/>
    <property type="project" value="InterPro"/>
</dbReference>
<keyword evidence="2" id="KW-0227">DNA damage</keyword>
<dbReference type="PROSITE" id="PS51253">
    <property type="entry name" value="HTH_CENPB"/>
    <property type="match status" value="1"/>
</dbReference>
<feature type="region of interest" description="Disordered" evidence="3">
    <location>
        <begin position="1"/>
        <end position="141"/>
    </location>
</feature>
<dbReference type="KEGG" id="osn:115231847"/>
<proteinExistence type="inferred from homology"/>
<keyword evidence="5" id="KW-1185">Reference proteome</keyword>
<dbReference type="InterPro" id="IPR010285">
    <property type="entry name" value="DNA_helicase_pif1-like_DEAD"/>
</dbReference>
<dbReference type="SUPFAM" id="SSF52540">
    <property type="entry name" value="P-loop containing nucleoside triphosphate hydrolases"/>
    <property type="match status" value="1"/>
</dbReference>
<feature type="compositionally biased region" description="Basic and acidic residues" evidence="3">
    <location>
        <begin position="53"/>
        <end position="69"/>
    </location>
</feature>